<sequence>MHLAYSAISTNNQHTTPDNGHNERLLRYMAYLVTCQKYRREIAAIQKYLPGWTPEFR</sequence>
<accession>A0A1J5PF28</accession>
<gene>
    <name evidence="2" type="ORF">GALL_481520</name>
</gene>
<feature type="region of interest" description="Disordered" evidence="1">
    <location>
        <begin position="1"/>
        <end position="20"/>
    </location>
</feature>
<feature type="compositionally biased region" description="Polar residues" evidence="1">
    <location>
        <begin position="7"/>
        <end position="19"/>
    </location>
</feature>
<proteinExistence type="predicted"/>
<reference evidence="2" key="1">
    <citation type="submission" date="2016-10" db="EMBL/GenBank/DDBJ databases">
        <title>Sequence of Gallionella enrichment culture.</title>
        <authorList>
            <person name="Poehlein A."/>
            <person name="Muehling M."/>
            <person name="Daniel R."/>
        </authorList>
    </citation>
    <scope>NUCLEOTIDE SEQUENCE</scope>
</reference>
<dbReference type="AlphaFoldDB" id="A0A1J5PF28"/>
<protein>
    <submittedName>
        <fullName evidence="2">Uncharacterized protein</fullName>
    </submittedName>
</protein>
<dbReference type="EMBL" id="MLJW01004300">
    <property type="protein sequence ID" value="OIQ70233.1"/>
    <property type="molecule type" value="Genomic_DNA"/>
</dbReference>
<evidence type="ECO:0000256" key="1">
    <source>
        <dbReference type="SAM" id="MobiDB-lite"/>
    </source>
</evidence>
<evidence type="ECO:0000313" key="2">
    <source>
        <dbReference type="EMBL" id="OIQ70233.1"/>
    </source>
</evidence>
<comment type="caution">
    <text evidence="2">The sequence shown here is derived from an EMBL/GenBank/DDBJ whole genome shotgun (WGS) entry which is preliminary data.</text>
</comment>
<organism evidence="2">
    <name type="scientific">mine drainage metagenome</name>
    <dbReference type="NCBI Taxonomy" id="410659"/>
    <lineage>
        <taxon>unclassified sequences</taxon>
        <taxon>metagenomes</taxon>
        <taxon>ecological metagenomes</taxon>
    </lineage>
</organism>
<name>A0A1J5PF28_9ZZZZ</name>